<sequence>MDATMSMKFFAMILTCGILTNPLHQESEKDQSLTSDNSLLQKPHQAHNLWLELDLRSQDDFYSFTTSNRLSFGDSEVTVFRESKTRAEIQDYYLLRCQKAWCNLK</sequence>
<keyword evidence="3" id="KW-1185">Reference proteome</keyword>
<organism evidence="2 3">
    <name type="scientific">Kalanchoe fedtschenkoi</name>
    <name type="common">Lavender scallops</name>
    <name type="synonym">South American air plant</name>
    <dbReference type="NCBI Taxonomy" id="63787"/>
    <lineage>
        <taxon>Eukaryota</taxon>
        <taxon>Viridiplantae</taxon>
        <taxon>Streptophyta</taxon>
        <taxon>Embryophyta</taxon>
        <taxon>Tracheophyta</taxon>
        <taxon>Spermatophyta</taxon>
        <taxon>Magnoliopsida</taxon>
        <taxon>eudicotyledons</taxon>
        <taxon>Gunneridae</taxon>
        <taxon>Pentapetalae</taxon>
        <taxon>Saxifragales</taxon>
        <taxon>Crassulaceae</taxon>
        <taxon>Kalanchoe</taxon>
    </lineage>
</organism>
<evidence type="ECO:0000313" key="2">
    <source>
        <dbReference type="EnsemblPlants" id="Kaladp0002s0051.1.v1.1"/>
    </source>
</evidence>
<keyword evidence="1" id="KW-0732">Signal</keyword>
<protein>
    <submittedName>
        <fullName evidence="2">Uncharacterized protein</fullName>
    </submittedName>
</protein>
<evidence type="ECO:0000313" key="3">
    <source>
        <dbReference type="Proteomes" id="UP000594263"/>
    </source>
</evidence>
<evidence type="ECO:0000256" key="1">
    <source>
        <dbReference type="SAM" id="SignalP"/>
    </source>
</evidence>
<reference evidence="2" key="1">
    <citation type="submission" date="2021-01" db="UniProtKB">
        <authorList>
            <consortium name="EnsemblPlants"/>
        </authorList>
    </citation>
    <scope>IDENTIFICATION</scope>
</reference>
<proteinExistence type="predicted"/>
<accession>A0A7N0SVA7</accession>
<feature type="signal peptide" evidence="1">
    <location>
        <begin position="1"/>
        <end position="20"/>
    </location>
</feature>
<dbReference type="Proteomes" id="UP000594263">
    <property type="component" value="Unplaced"/>
</dbReference>
<dbReference type="AlphaFoldDB" id="A0A7N0SVA7"/>
<name>A0A7N0SVA7_KALFE</name>
<feature type="chain" id="PRO_5029780561" evidence="1">
    <location>
        <begin position="21"/>
        <end position="105"/>
    </location>
</feature>
<dbReference type="Gramene" id="Kaladp0002s0051.1.v1.1">
    <property type="protein sequence ID" value="Kaladp0002s0051.1.v1.1"/>
    <property type="gene ID" value="Kaladp0002s0051.v1.1"/>
</dbReference>
<dbReference type="EnsemblPlants" id="Kaladp0002s0051.1.v1.1">
    <property type="protein sequence ID" value="Kaladp0002s0051.1.v1.1"/>
    <property type="gene ID" value="Kaladp0002s0051.v1.1"/>
</dbReference>